<dbReference type="PANTHER" id="PTHR44688:SF16">
    <property type="entry name" value="DNA-BINDING TRANSCRIPTIONAL ACTIVATOR DEVR_DOSR"/>
    <property type="match status" value="1"/>
</dbReference>
<keyword evidence="6" id="KW-1185">Reference proteome</keyword>
<evidence type="ECO:0000256" key="1">
    <source>
        <dbReference type="ARBA" id="ARBA00023015"/>
    </source>
</evidence>
<dbReference type="Gene3D" id="1.10.10.10">
    <property type="entry name" value="Winged helix-like DNA-binding domain superfamily/Winged helix DNA-binding domain"/>
    <property type="match status" value="1"/>
</dbReference>
<evidence type="ECO:0000313" key="6">
    <source>
        <dbReference type="Proteomes" id="UP000505377"/>
    </source>
</evidence>
<proteinExistence type="predicted"/>
<evidence type="ECO:0000313" key="5">
    <source>
        <dbReference type="EMBL" id="QJY48408.1"/>
    </source>
</evidence>
<dbReference type="InterPro" id="IPR000792">
    <property type="entry name" value="Tscrpt_reg_LuxR_C"/>
</dbReference>
<protein>
    <submittedName>
        <fullName evidence="5">Helix-turn-helix transcriptional regulator</fullName>
    </submittedName>
</protein>
<dbReference type="InterPro" id="IPR011990">
    <property type="entry name" value="TPR-like_helical_dom_sf"/>
</dbReference>
<evidence type="ECO:0000256" key="3">
    <source>
        <dbReference type="ARBA" id="ARBA00023163"/>
    </source>
</evidence>
<reference evidence="5 6" key="1">
    <citation type="submission" date="2020-05" db="EMBL/GenBank/DDBJ databases">
        <authorList>
            <person name="Mo P."/>
        </authorList>
    </citation>
    <scope>NUCLEOTIDE SEQUENCE [LARGE SCALE GENOMIC DNA]</scope>
    <source>
        <strain evidence="5 6">Gen01</strain>
    </source>
</reference>
<dbReference type="PROSITE" id="PS50043">
    <property type="entry name" value="HTH_LUXR_2"/>
    <property type="match status" value="1"/>
</dbReference>
<dbReference type="InterPro" id="IPR036388">
    <property type="entry name" value="WH-like_DNA-bd_sf"/>
</dbReference>
<keyword evidence="2" id="KW-0238">DNA-binding</keyword>
<dbReference type="SUPFAM" id="SSF46894">
    <property type="entry name" value="C-terminal effector domain of the bipartite response regulators"/>
    <property type="match status" value="1"/>
</dbReference>
<dbReference type="PROSITE" id="PS00622">
    <property type="entry name" value="HTH_LUXR_1"/>
    <property type="match status" value="1"/>
</dbReference>
<evidence type="ECO:0000256" key="2">
    <source>
        <dbReference type="ARBA" id="ARBA00023125"/>
    </source>
</evidence>
<dbReference type="Proteomes" id="UP000505377">
    <property type="component" value="Chromosome"/>
</dbReference>
<dbReference type="Gene3D" id="1.25.40.10">
    <property type="entry name" value="Tetratricopeptide repeat domain"/>
    <property type="match status" value="1"/>
</dbReference>
<dbReference type="Pfam" id="PF00196">
    <property type="entry name" value="GerE"/>
    <property type="match status" value="1"/>
</dbReference>
<dbReference type="InterPro" id="IPR016032">
    <property type="entry name" value="Sig_transdc_resp-reg_C-effctor"/>
</dbReference>
<sequence length="506" mass="53477">MLLELGRAAMTAGHPRSLEHATAALVEAPDSAGRGRATLLLGRVMFEAGRTAEAVRMCQEMVGELDERHPELGRELEAELLSAAIQDLTTLPVAIRWHELRTVDPEPTDRTGCMLLANMALIEVLTCGSRTRATALATAALTDGHLLGESGEITLPAALLSLTLSGQERRSIELWDGVVADQRRRGNVRGFVRASAARGFAAFHLGELDAAVADLRAALELARGDAGLWTIEGFAVGWLLPPLIDAGDLAAAEHEITAMAPRFGAGPLLNVNYLLTARGQLRLAQGRLDDAVADLQECGRRASLWKASGPGVFTWRTHLALALLGRGERDRAAELAAEALRRARAWGAPFPLSEALRVAGLVTDGEAGAALLREAVAVASDAPLQRARALTALGARLRRSGERVAARAPLSAALDLALARGAAAVAGPTQEELLATGARPRRLRTTGAQGLTATERRVAGMAAQGLTNREVAQALFVSEKTIETHLGHAYRKLDISSRTQLGAALG</sequence>
<keyword evidence="1" id="KW-0805">Transcription regulation</keyword>
<dbReference type="CDD" id="cd06170">
    <property type="entry name" value="LuxR_C_like"/>
    <property type="match status" value="1"/>
</dbReference>
<keyword evidence="3" id="KW-0804">Transcription</keyword>
<dbReference type="EMBL" id="CP053564">
    <property type="protein sequence ID" value="QJY48408.1"/>
    <property type="molecule type" value="Genomic_DNA"/>
</dbReference>
<organism evidence="5 6">
    <name type="scientific">Pseudonocardia broussonetiae</name>
    <dbReference type="NCBI Taxonomy" id="2736640"/>
    <lineage>
        <taxon>Bacteria</taxon>
        <taxon>Bacillati</taxon>
        <taxon>Actinomycetota</taxon>
        <taxon>Actinomycetes</taxon>
        <taxon>Pseudonocardiales</taxon>
        <taxon>Pseudonocardiaceae</taxon>
        <taxon>Pseudonocardia</taxon>
    </lineage>
</organism>
<dbReference type="PANTHER" id="PTHR44688">
    <property type="entry name" value="DNA-BINDING TRANSCRIPTIONAL ACTIVATOR DEVR_DOSR"/>
    <property type="match status" value="1"/>
</dbReference>
<dbReference type="KEGG" id="pbro:HOP40_23615"/>
<feature type="domain" description="HTH luxR-type" evidence="4">
    <location>
        <begin position="444"/>
        <end position="506"/>
    </location>
</feature>
<dbReference type="RefSeq" id="WP_172162049.1">
    <property type="nucleotide sequence ID" value="NZ_CP053564.1"/>
</dbReference>
<dbReference type="SUPFAM" id="SSF48452">
    <property type="entry name" value="TPR-like"/>
    <property type="match status" value="1"/>
</dbReference>
<dbReference type="GO" id="GO:0003677">
    <property type="term" value="F:DNA binding"/>
    <property type="evidence" value="ECO:0007669"/>
    <property type="project" value="UniProtKB-KW"/>
</dbReference>
<name>A0A6M6JK30_9PSEU</name>
<evidence type="ECO:0000259" key="4">
    <source>
        <dbReference type="PROSITE" id="PS50043"/>
    </source>
</evidence>
<dbReference type="PRINTS" id="PR00038">
    <property type="entry name" value="HTHLUXR"/>
</dbReference>
<gene>
    <name evidence="5" type="ORF">HOP40_23615</name>
</gene>
<accession>A0A6M6JK30</accession>
<dbReference type="GO" id="GO:0006355">
    <property type="term" value="P:regulation of DNA-templated transcription"/>
    <property type="evidence" value="ECO:0007669"/>
    <property type="project" value="InterPro"/>
</dbReference>
<dbReference type="AlphaFoldDB" id="A0A6M6JK30"/>
<dbReference type="SMART" id="SM00421">
    <property type="entry name" value="HTH_LUXR"/>
    <property type="match status" value="1"/>
</dbReference>